<sequence>MLERFYPKEWVDSTYEIDWESWYEKGIRGAVFDIDNTLVPHGAPADERAVALFSRLHAMGMKTCLLSNNKEPRVRSFADQVDSSYIYKAGKPSVKNYRKAMEKMGTDEKNTIFVGDQLFTDVYGANRSGIYGILVKPINPKEEIQIVLKRYLEAIVLYFYRKSLKKA</sequence>
<accession>A0AAE3ANX6</accession>
<organism evidence="1 2">
    <name type="scientific">Brotaphodocola catenula</name>
    <dbReference type="NCBI Taxonomy" id="2885361"/>
    <lineage>
        <taxon>Bacteria</taxon>
        <taxon>Bacillati</taxon>
        <taxon>Bacillota</taxon>
        <taxon>Clostridia</taxon>
        <taxon>Lachnospirales</taxon>
        <taxon>Lachnospiraceae</taxon>
        <taxon>Brotaphodocola</taxon>
    </lineage>
</organism>
<dbReference type="InterPro" id="IPR006549">
    <property type="entry name" value="HAD-SF_hydro_IIIA"/>
</dbReference>
<dbReference type="PANTHER" id="PTHR19288:SF25">
    <property type="entry name" value="PHOSPHATIDYLGLYCEROPHOSPHATASE GEP4, MITOCHONDRIAL"/>
    <property type="match status" value="1"/>
</dbReference>
<protein>
    <submittedName>
        <fullName evidence="1">YqeG family HAD IIIA-type phosphatase</fullName>
    </submittedName>
</protein>
<dbReference type="PANTHER" id="PTHR19288">
    <property type="entry name" value="4-NITROPHENYLPHOSPHATASE-RELATED"/>
    <property type="match status" value="1"/>
</dbReference>
<dbReference type="InterPro" id="IPR006439">
    <property type="entry name" value="HAD-SF_hydro_IA"/>
</dbReference>
<dbReference type="SUPFAM" id="SSF56784">
    <property type="entry name" value="HAD-like"/>
    <property type="match status" value="1"/>
</dbReference>
<dbReference type="Proteomes" id="UP001198962">
    <property type="component" value="Unassembled WGS sequence"/>
</dbReference>
<dbReference type="AlphaFoldDB" id="A0AAE3ANX6"/>
<reference evidence="1" key="1">
    <citation type="submission" date="2021-10" db="EMBL/GenBank/DDBJ databases">
        <title>Anaerobic single-cell dispensing facilitates the cultivation of human gut bacteria.</title>
        <authorList>
            <person name="Afrizal A."/>
        </authorList>
    </citation>
    <scope>NUCLEOTIDE SEQUENCE</scope>
    <source>
        <strain evidence="1">CLA-AA-H274</strain>
    </source>
</reference>
<evidence type="ECO:0000313" key="1">
    <source>
        <dbReference type="EMBL" id="MCC2164156.1"/>
    </source>
</evidence>
<dbReference type="NCBIfam" id="TIGR01662">
    <property type="entry name" value="HAD-SF-IIIA"/>
    <property type="match status" value="1"/>
</dbReference>
<dbReference type="GO" id="GO:0008962">
    <property type="term" value="F:phosphatidylglycerophosphatase activity"/>
    <property type="evidence" value="ECO:0007669"/>
    <property type="project" value="InterPro"/>
</dbReference>
<keyword evidence="2" id="KW-1185">Reference proteome</keyword>
<dbReference type="RefSeq" id="WP_308450875.1">
    <property type="nucleotide sequence ID" value="NZ_JAJEPU010000009.1"/>
</dbReference>
<evidence type="ECO:0000313" key="2">
    <source>
        <dbReference type="Proteomes" id="UP001198962"/>
    </source>
</evidence>
<proteinExistence type="predicted"/>
<dbReference type="NCBIfam" id="TIGR01668">
    <property type="entry name" value="YqeG_hyp_ppase"/>
    <property type="match status" value="1"/>
</dbReference>
<comment type="caution">
    <text evidence="1">The sequence shown here is derived from an EMBL/GenBank/DDBJ whole genome shotgun (WGS) entry which is preliminary data.</text>
</comment>
<gene>
    <name evidence="1" type="ORF">LKD32_04515</name>
</gene>
<dbReference type="InterPro" id="IPR010021">
    <property type="entry name" value="PGPP1/Gep4"/>
</dbReference>
<dbReference type="GO" id="GO:0005737">
    <property type="term" value="C:cytoplasm"/>
    <property type="evidence" value="ECO:0007669"/>
    <property type="project" value="TreeGrafter"/>
</dbReference>
<dbReference type="EMBL" id="JAJEPU010000009">
    <property type="protein sequence ID" value="MCC2164156.1"/>
    <property type="molecule type" value="Genomic_DNA"/>
</dbReference>
<name>A0AAE3ANX6_9FIRM</name>
<dbReference type="Pfam" id="PF00702">
    <property type="entry name" value="Hydrolase"/>
    <property type="match status" value="1"/>
</dbReference>
<dbReference type="Gene3D" id="3.40.50.1000">
    <property type="entry name" value="HAD superfamily/HAD-like"/>
    <property type="match status" value="1"/>
</dbReference>
<dbReference type="InterPro" id="IPR036412">
    <property type="entry name" value="HAD-like_sf"/>
</dbReference>
<dbReference type="NCBIfam" id="TIGR01549">
    <property type="entry name" value="HAD-SF-IA-v1"/>
    <property type="match status" value="1"/>
</dbReference>
<dbReference type="InterPro" id="IPR023214">
    <property type="entry name" value="HAD_sf"/>
</dbReference>